<feature type="transmembrane region" description="Helical" evidence="1">
    <location>
        <begin position="95"/>
        <end position="113"/>
    </location>
</feature>
<feature type="transmembrane region" description="Helical" evidence="1">
    <location>
        <begin position="376"/>
        <end position="397"/>
    </location>
</feature>
<dbReference type="STRING" id="216942.SLITO_v1c01030"/>
<dbReference type="PATRIC" id="fig|216942.3.peg.103"/>
<keyword evidence="1" id="KW-0812">Transmembrane</keyword>
<keyword evidence="1" id="KW-1133">Transmembrane helix</keyword>
<feature type="transmembrane region" description="Helical" evidence="1">
    <location>
        <begin position="526"/>
        <end position="548"/>
    </location>
</feature>
<dbReference type="OrthoDB" id="391558at2"/>
<keyword evidence="3" id="KW-1185">Reference proteome</keyword>
<feature type="transmembrane region" description="Helical" evidence="1">
    <location>
        <begin position="283"/>
        <end position="308"/>
    </location>
</feature>
<evidence type="ECO:0000313" key="2">
    <source>
        <dbReference type="EMBL" id="AKX33771.1"/>
    </source>
</evidence>
<dbReference type="Proteomes" id="UP000067476">
    <property type="component" value="Chromosome"/>
</dbReference>
<dbReference type="EMBL" id="CP012357">
    <property type="protein sequence ID" value="AKX33771.1"/>
    <property type="molecule type" value="Genomic_DNA"/>
</dbReference>
<protein>
    <recommendedName>
        <fullName evidence="4">Transmembrane protein</fullName>
    </recommendedName>
</protein>
<feature type="transmembrane region" description="Helical" evidence="1">
    <location>
        <begin position="446"/>
        <end position="472"/>
    </location>
</feature>
<feature type="transmembrane region" description="Helical" evidence="1">
    <location>
        <begin position="52"/>
        <end position="74"/>
    </location>
</feature>
<feature type="transmembrane region" description="Helical" evidence="1">
    <location>
        <begin position="328"/>
        <end position="349"/>
    </location>
</feature>
<feature type="transmembrane region" description="Helical" evidence="1">
    <location>
        <begin position="146"/>
        <end position="170"/>
    </location>
</feature>
<evidence type="ECO:0000256" key="1">
    <source>
        <dbReference type="SAM" id="Phobius"/>
    </source>
</evidence>
<organism evidence="2 3">
    <name type="scientific">Spiroplasma litorale</name>
    <dbReference type="NCBI Taxonomy" id="216942"/>
    <lineage>
        <taxon>Bacteria</taxon>
        <taxon>Bacillati</taxon>
        <taxon>Mycoplasmatota</taxon>
        <taxon>Mollicutes</taxon>
        <taxon>Entomoplasmatales</taxon>
        <taxon>Spiroplasmataceae</taxon>
        <taxon>Spiroplasma</taxon>
    </lineage>
</organism>
<feature type="transmembrane region" description="Helical" evidence="1">
    <location>
        <begin position="253"/>
        <end position="277"/>
    </location>
</feature>
<feature type="transmembrane region" description="Helical" evidence="1">
    <location>
        <begin position="7"/>
        <end position="32"/>
    </location>
</feature>
<reference evidence="2 3" key="1">
    <citation type="journal article" date="2015" name="Genome Announc.">
        <title>Complete Genome Sequence of Spiroplasma litorale TN-1T (DSM 21781), a Bacterium Isolated from a Green-Eyed Horsefly (Tabanus nigrovittatus).</title>
        <authorList>
            <person name="Lo W.S."/>
            <person name="Lai Y.C."/>
            <person name="Lien Y.W."/>
            <person name="Wang T.H."/>
            <person name="Kuo C.H."/>
        </authorList>
    </citation>
    <scope>NUCLEOTIDE SEQUENCE [LARGE SCALE GENOMIC DNA]</scope>
    <source>
        <strain evidence="2 3">TN-1</strain>
    </source>
</reference>
<sequence length="634" mass="72543">MLSTRQGIISAFIGTTISLFNAIVQFLTMYWILQKFGTEFNGFVRLVGSFSALISTSESALGIAAIILMVKPLVNNDWITANEIYSTTKKNFKRAAWSDIILVSLICLAYPLYAGVSSNGSFLNADSWKNIGISLLGDSKATYFELVIISLIFGFKNFITCYFFTVYETIILADNKNSVRRVVILFVDILVNGLFFYLLSIDNINPVISFIPILLYSPIKGFLIFFYARKKYLWLKYYKDFNSFKLLSTKKKISFSTLGTSILLNTDIIIASLILGLQVSSTLSLYLVVAVNTRLIMTNFIISFREFFVVLVTKRGRINWESYIKYELYTYLIAAFTFINMTILSPYFVSSLYGDLAQKSLSNLLNELANANALKFMFYSPFFSLIYGAITSLIIMSDAQMTLIQAKGRYSEVSRFQNYLGLAYIFIVPLFTFIMVYAKVGNENYLVYGILTMYILKLVFTVVRYSYLWVYVYRYVTYNSRKKYVLNNFLILVVPSVCFALSNIFILNRTFSIENNTNHDSHIINLIGLFFATLFLSAISLVLFAYFFNPLIMNGIFKNLPIVNRLLSNKVREERKQRLKEYGVKIEDIVDNSSKINQVMMNVEETVTLNNLALSDENIEEDAVVEPIYTIKGN</sequence>
<dbReference type="AlphaFoldDB" id="A0A0K1W0S0"/>
<accession>A0A0K1W0S0</accession>
<dbReference type="RefSeq" id="WP_075057869.1">
    <property type="nucleotide sequence ID" value="NZ_CP012357.1"/>
</dbReference>
<feature type="transmembrane region" description="Helical" evidence="1">
    <location>
        <begin position="207"/>
        <end position="228"/>
    </location>
</feature>
<evidence type="ECO:0000313" key="3">
    <source>
        <dbReference type="Proteomes" id="UP000067476"/>
    </source>
</evidence>
<proteinExistence type="predicted"/>
<evidence type="ECO:0008006" key="4">
    <source>
        <dbReference type="Google" id="ProtNLM"/>
    </source>
</evidence>
<gene>
    <name evidence="2" type="ORF">SLITO_v1c01030</name>
</gene>
<feature type="transmembrane region" description="Helical" evidence="1">
    <location>
        <begin position="182"/>
        <end position="201"/>
    </location>
</feature>
<dbReference type="KEGG" id="sll:SLITO_v1c01030"/>
<keyword evidence="1" id="KW-0472">Membrane</keyword>
<feature type="transmembrane region" description="Helical" evidence="1">
    <location>
        <begin position="484"/>
        <end position="506"/>
    </location>
</feature>
<name>A0A0K1W0S0_9MOLU</name>
<feature type="transmembrane region" description="Helical" evidence="1">
    <location>
        <begin position="418"/>
        <end position="440"/>
    </location>
</feature>